<evidence type="ECO:0000256" key="1">
    <source>
        <dbReference type="SAM" id="Phobius"/>
    </source>
</evidence>
<proteinExistence type="predicted"/>
<keyword evidence="3" id="KW-1185">Reference proteome</keyword>
<evidence type="ECO:0000313" key="2">
    <source>
        <dbReference type="EMBL" id="CAI9121694.1"/>
    </source>
</evidence>
<feature type="transmembrane region" description="Helical" evidence="1">
    <location>
        <begin position="6"/>
        <end position="27"/>
    </location>
</feature>
<sequence>MRKETLLVVVFLTIVVGTSALIFFFALPHVRPPLHFENVASASVSVGPMRSQRALSPTELSSLNDWLKHHESGWGPMHAAPPSTGDAVLNIVPEKGAPFSITLWNGLSGGDWNNTAVIQFSQDEPLRKQSFSDRNYAPLRLLIEHEAYQRSAAP</sequence>
<dbReference type="Proteomes" id="UP001176960">
    <property type="component" value="Unassembled WGS sequence"/>
</dbReference>
<keyword evidence="1" id="KW-1133">Transmembrane helix</keyword>
<keyword evidence="1" id="KW-0472">Membrane</keyword>
<dbReference type="AlphaFoldDB" id="A0AA35Y4D1"/>
<accession>A0AA35Y4D1</accession>
<name>A0AA35Y4D1_9PROT</name>
<comment type="caution">
    <text evidence="2">The sequence shown here is derived from an EMBL/GenBank/DDBJ whole genome shotgun (WGS) entry which is preliminary data.</text>
</comment>
<dbReference type="EMBL" id="CATKSH010000021">
    <property type="protein sequence ID" value="CAI9121694.1"/>
    <property type="molecule type" value="Genomic_DNA"/>
</dbReference>
<dbReference type="RefSeq" id="WP_289841508.1">
    <property type="nucleotide sequence ID" value="NZ_CATKSH010000021.1"/>
</dbReference>
<reference evidence="2" key="1">
    <citation type="submission" date="2023-03" db="EMBL/GenBank/DDBJ databases">
        <authorList>
            <person name="Cleenwerck I."/>
        </authorList>
    </citation>
    <scope>NUCLEOTIDE SEQUENCE</scope>
    <source>
        <strain evidence="2">LMG 32879</strain>
    </source>
</reference>
<evidence type="ECO:0000313" key="3">
    <source>
        <dbReference type="Proteomes" id="UP001176960"/>
    </source>
</evidence>
<gene>
    <name evidence="2" type="ORF">LMG32879_002546</name>
</gene>
<protein>
    <submittedName>
        <fullName evidence="2">Uncharacterized protein</fullName>
    </submittedName>
</protein>
<keyword evidence="1" id="KW-0812">Transmembrane</keyword>
<organism evidence="2 3">
    <name type="scientific">Brytella acorum</name>
    <dbReference type="NCBI Taxonomy" id="2959299"/>
    <lineage>
        <taxon>Bacteria</taxon>
        <taxon>Pseudomonadati</taxon>
        <taxon>Pseudomonadota</taxon>
        <taxon>Alphaproteobacteria</taxon>
        <taxon>Acetobacterales</taxon>
        <taxon>Acetobacteraceae</taxon>
        <taxon>Brytella</taxon>
    </lineage>
</organism>